<proteinExistence type="predicted"/>
<organism evidence="1 2">
    <name type="scientific">Scophthalmus maximus</name>
    <name type="common">Turbot</name>
    <name type="synonym">Psetta maxima</name>
    <dbReference type="NCBI Taxonomy" id="52904"/>
    <lineage>
        <taxon>Eukaryota</taxon>
        <taxon>Metazoa</taxon>
        <taxon>Chordata</taxon>
        <taxon>Craniata</taxon>
        <taxon>Vertebrata</taxon>
        <taxon>Euteleostomi</taxon>
        <taxon>Actinopterygii</taxon>
        <taxon>Neopterygii</taxon>
        <taxon>Teleostei</taxon>
        <taxon>Neoteleostei</taxon>
        <taxon>Acanthomorphata</taxon>
        <taxon>Carangaria</taxon>
        <taxon>Pleuronectiformes</taxon>
        <taxon>Pleuronectoidei</taxon>
        <taxon>Scophthalmidae</taxon>
        <taxon>Scophthalmus</taxon>
    </lineage>
</organism>
<comment type="caution">
    <text evidence="1">The sequence shown here is derived from an EMBL/GenBank/DDBJ whole genome shotgun (WGS) entry which is preliminary data.</text>
</comment>
<name>A0A6A4T254_SCOMX</name>
<accession>A0A6A4T254</accession>
<gene>
    <name evidence="1" type="ORF">F2P81_011614</name>
</gene>
<dbReference type="AlphaFoldDB" id="A0A6A4T254"/>
<sequence length="174" mass="19826">MSTRYPHLTPSGLSPICTLNQTASELQPEPERERKSTPLTSVVETYLCGDIYLSCHFVVPTGRDLTQRRSSPRDFSLAPCEELLPPDLTAMCRPGAQIVVQKILQINIHQEEKITSAVEIISQQLHQLLVRTLFITHRLFFWWSRQIPVQSLHPAILHLSRRLSSIVPPNDNLQ</sequence>
<dbReference type="EMBL" id="VEVO01000010">
    <property type="protein sequence ID" value="KAF0036302.1"/>
    <property type="molecule type" value="Genomic_DNA"/>
</dbReference>
<evidence type="ECO:0000313" key="1">
    <source>
        <dbReference type="EMBL" id="KAF0036302.1"/>
    </source>
</evidence>
<protein>
    <submittedName>
        <fullName evidence="1">Uncharacterized protein</fullName>
    </submittedName>
</protein>
<evidence type="ECO:0000313" key="2">
    <source>
        <dbReference type="Proteomes" id="UP000438429"/>
    </source>
</evidence>
<dbReference type="Proteomes" id="UP000438429">
    <property type="component" value="Unassembled WGS sequence"/>
</dbReference>
<reference evidence="1 2" key="1">
    <citation type="submission" date="2019-06" db="EMBL/GenBank/DDBJ databases">
        <title>Draft genomes of female and male turbot (Scophthalmus maximus).</title>
        <authorList>
            <person name="Xu H."/>
            <person name="Xu X.-W."/>
            <person name="Shao C."/>
            <person name="Chen S."/>
        </authorList>
    </citation>
    <scope>NUCLEOTIDE SEQUENCE [LARGE SCALE GENOMIC DNA]</scope>
    <source>
        <strain evidence="1">Ysfricsl-2016a</strain>
        <tissue evidence="1">Blood</tissue>
    </source>
</reference>